<dbReference type="Pfam" id="PF03466">
    <property type="entry name" value="LysR_substrate"/>
    <property type="match status" value="1"/>
</dbReference>
<evidence type="ECO:0000256" key="2">
    <source>
        <dbReference type="ARBA" id="ARBA00023015"/>
    </source>
</evidence>
<evidence type="ECO:0000313" key="6">
    <source>
        <dbReference type="EMBL" id="MBA8923053.1"/>
    </source>
</evidence>
<feature type="domain" description="HTH lysR-type" evidence="5">
    <location>
        <begin position="3"/>
        <end position="60"/>
    </location>
</feature>
<keyword evidence="3 6" id="KW-0238">DNA-binding</keyword>
<dbReference type="PANTHER" id="PTHR30346:SF30">
    <property type="entry name" value="SMALL NEUTRAL PROTEASE REGULATORY PROTEIN"/>
    <property type="match status" value="1"/>
</dbReference>
<evidence type="ECO:0000256" key="1">
    <source>
        <dbReference type="ARBA" id="ARBA00009437"/>
    </source>
</evidence>
<keyword evidence="4" id="KW-0804">Transcription</keyword>
<evidence type="ECO:0000256" key="3">
    <source>
        <dbReference type="ARBA" id="ARBA00023125"/>
    </source>
</evidence>
<reference evidence="6 7" key="1">
    <citation type="submission" date="2020-08" db="EMBL/GenBank/DDBJ databases">
        <title>Genomic Encyclopedia of Archaeal and Bacterial Type Strains, Phase II (KMG-II): from individual species to whole genera.</title>
        <authorList>
            <person name="Goeker M."/>
        </authorList>
    </citation>
    <scope>NUCLEOTIDE SEQUENCE [LARGE SCALE GENOMIC DNA]</scope>
    <source>
        <strain evidence="6 7">DSM 43850</strain>
    </source>
</reference>
<keyword evidence="7" id="KW-1185">Reference proteome</keyword>
<sequence length="313" mass="34364">MQLEVHHLRLVQAIAESGTLSRAATALGVTQPAVSAQLKRLERMLDCRLFDRTENAAVPTPMGELLLRRTAAVLPLMEHLIEEVEPCTVAARAPQVLRVGAVCSAIVPHLPTVVATACPGSTPSVLNDDCCATLLGLLAQNRLDLALYKEYPGFEQEVPDGVDTALVIEEPTFVQLARDHPLASRATVTLADLRAERWALPPVSSARFHEYFNDACARSGFTPILDQTATEVVVLMAVRCGAVGLIQPACEESRDVVVRSLAGDTLPRRHLLAWRRNSFMATHWRAMLDAAIEGYWTEAALSEVYRRYLPLIR</sequence>
<evidence type="ECO:0000313" key="7">
    <source>
        <dbReference type="Proteomes" id="UP000517916"/>
    </source>
</evidence>
<dbReference type="SUPFAM" id="SSF53850">
    <property type="entry name" value="Periplasmic binding protein-like II"/>
    <property type="match status" value="1"/>
</dbReference>
<name>A0ABR6B872_9PSEU</name>
<dbReference type="PANTHER" id="PTHR30346">
    <property type="entry name" value="TRANSCRIPTIONAL DUAL REGULATOR HCAR-RELATED"/>
    <property type="match status" value="1"/>
</dbReference>
<dbReference type="InterPro" id="IPR036388">
    <property type="entry name" value="WH-like_DNA-bd_sf"/>
</dbReference>
<dbReference type="InterPro" id="IPR000847">
    <property type="entry name" value="LysR_HTH_N"/>
</dbReference>
<dbReference type="Proteomes" id="UP000517916">
    <property type="component" value="Unassembled WGS sequence"/>
</dbReference>
<organism evidence="6 7">
    <name type="scientific">Kutzneria viridogrisea</name>
    <dbReference type="NCBI Taxonomy" id="47990"/>
    <lineage>
        <taxon>Bacteria</taxon>
        <taxon>Bacillati</taxon>
        <taxon>Actinomycetota</taxon>
        <taxon>Actinomycetes</taxon>
        <taxon>Pseudonocardiales</taxon>
        <taxon>Pseudonocardiaceae</taxon>
        <taxon>Kutzneria</taxon>
    </lineage>
</organism>
<comment type="caution">
    <text evidence="6">The sequence shown here is derived from an EMBL/GenBank/DDBJ whole genome shotgun (WGS) entry which is preliminary data.</text>
</comment>
<dbReference type="PRINTS" id="PR00039">
    <property type="entry name" value="HTHLYSR"/>
</dbReference>
<proteinExistence type="inferred from homology"/>
<dbReference type="GO" id="GO:0003677">
    <property type="term" value="F:DNA binding"/>
    <property type="evidence" value="ECO:0007669"/>
    <property type="project" value="UniProtKB-KW"/>
</dbReference>
<keyword evidence="2" id="KW-0805">Transcription regulation</keyword>
<dbReference type="InterPro" id="IPR036390">
    <property type="entry name" value="WH_DNA-bd_sf"/>
</dbReference>
<dbReference type="SUPFAM" id="SSF46785">
    <property type="entry name" value="Winged helix' DNA-binding domain"/>
    <property type="match status" value="1"/>
</dbReference>
<evidence type="ECO:0000256" key="4">
    <source>
        <dbReference type="ARBA" id="ARBA00023163"/>
    </source>
</evidence>
<dbReference type="PROSITE" id="PS50931">
    <property type="entry name" value="HTH_LYSR"/>
    <property type="match status" value="1"/>
</dbReference>
<accession>A0ABR6B872</accession>
<dbReference type="EMBL" id="JACJID010000001">
    <property type="protein sequence ID" value="MBA8923053.1"/>
    <property type="molecule type" value="Genomic_DNA"/>
</dbReference>
<gene>
    <name evidence="6" type="ORF">BC739_000250</name>
</gene>
<dbReference type="Gene3D" id="1.10.10.10">
    <property type="entry name" value="Winged helix-like DNA-binding domain superfamily/Winged helix DNA-binding domain"/>
    <property type="match status" value="1"/>
</dbReference>
<protein>
    <submittedName>
        <fullName evidence="6">DNA-binding transcriptional LysR family regulator</fullName>
    </submittedName>
</protein>
<dbReference type="InterPro" id="IPR005119">
    <property type="entry name" value="LysR_subst-bd"/>
</dbReference>
<comment type="similarity">
    <text evidence="1">Belongs to the LysR transcriptional regulatory family.</text>
</comment>
<dbReference type="Gene3D" id="3.40.190.290">
    <property type="match status" value="1"/>
</dbReference>
<evidence type="ECO:0000259" key="5">
    <source>
        <dbReference type="PROSITE" id="PS50931"/>
    </source>
</evidence>
<dbReference type="Pfam" id="PF00126">
    <property type="entry name" value="HTH_1"/>
    <property type="match status" value="1"/>
</dbReference>
<dbReference type="RefSeq" id="WP_025359306.1">
    <property type="nucleotide sequence ID" value="NZ_BAAABQ010000011.1"/>
</dbReference>